<dbReference type="PROSITE" id="PS50181">
    <property type="entry name" value="FBOX"/>
    <property type="match status" value="1"/>
</dbReference>
<protein>
    <recommendedName>
        <fullName evidence="1">F-box domain-containing protein</fullName>
    </recommendedName>
</protein>
<accession>A0AAF0UWN1</accession>
<evidence type="ECO:0000259" key="1">
    <source>
        <dbReference type="PROSITE" id="PS50181"/>
    </source>
</evidence>
<gene>
    <name evidence="2" type="ORF">MTR67_047187</name>
</gene>
<dbReference type="Pfam" id="PF00646">
    <property type="entry name" value="F-box"/>
    <property type="match status" value="1"/>
</dbReference>
<dbReference type="PANTHER" id="PTHR32212:SF465">
    <property type="entry name" value="F-BOX DOMAIN-CONTAINING PROTEIN"/>
    <property type="match status" value="1"/>
</dbReference>
<sequence>MDNEDRISYLPRNIIDHIFELLPVEDAARTSILSTKWRYIWATVPNLVLDKLLQ</sequence>
<dbReference type="InterPro" id="IPR036047">
    <property type="entry name" value="F-box-like_dom_sf"/>
</dbReference>
<organism evidence="2 3">
    <name type="scientific">Solanum verrucosum</name>
    <dbReference type="NCBI Taxonomy" id="315347"/>
    <lineage>
        <taxon>Eukaryota</taxon>
        <taxon>Viridiplantae</taxon>
        <taxon>Streptophyta</taxon>
        <taxon>Embryophyta</taxon>
        <taxon>Tracheophyta</taxon>
        <taxon>Spermatophyta</taxon>
        <taxon>Magnoliopsida</taxon>
        <taxon>eudicotyledons</taxon>
        <taxon>Gunneridae</taxon>
        <taxon>Pentapetalae</taxon>
        <taxon>asterids</taxon>
        <taxon>lamiids</taxon>
        <taxon>Solanales</taxon>
        <taxon>Solanaceae</taxon>
        <taxon>Solanoideae</taxon>
        <taxon>Solaneae</taxon>
        <taxon>Solanum</taxon>
    </lineage>
</organism>
<name>A0AAF0UWN1_SOLVR</name>
<reference evidence="2" key="1">
    <citation type="submission" date="2023-08" db="EMBL/GenBank/DDBJ databases">
        <title>A de novo genome assembly of Solanum verrucosum Schlechtendal, a Mexican diploid species geographically isolated from the other diploid A-genome species in potato relatives.</title>
        <authorList>
            <person name="Hosaka K."/>
        </authorList>
    </citation>
    <scope>NUCLEOTIDE SEQUENCE</scope>
    <source>
        <tissue evidence="2">Young leaves</tissue>
    </source>
</reference>
<dbReference type="EMBL" id="CP133622">
    <property type="protein sequence ID" value="WMV53802.1"/>
    <property type="molecule type" value="Genomic_DNA"/>
</dbReference>
<dbReference type="AlphaFoldDB" id="A0AAF0UWN1"/>
<dbReference type="InterPro" id="IPR001810">
    <property type="entry name" value="F-box_dom"/>
</dbReference>
<keyword evidence="3" id="KW-1185">Reference proteome</keyword>
<dbReference type="SUPFAM" id="SSF81383">
    <property type="entry name" value="F-box domain"/>
    <property type="match status" value="1"/>
</dbReference>
<dbReference type="Proteomes" id="UP001234989">
    <property type="component" value="Chromosome 11"/>
</dbReference>
<evidence type="ECO:0000313" key="3">
    <source>
        <dbReference type="Proteomes" id="UP001234989"/>
    </source>
</evidence>
<feature type="domain" description="F-box" evidence="1">
    <location>
        <begin position="4"/>
        <end position="52"/>
    </location>
</feature>
<proteinExistence type="predicted"/>
<dbReference type="Gene3D" id="1.20.1280.50">
    <property type="match status" value="1"/>
</dbReference>
<evidence type="ECO:0000313" key="2">
    <source>
        <dbReference type="EMBL" id="WMV53802.1"/>
    </source>
</evidence>
<dbReference type="PANTHER" id="PTHR32212">
    <property type="entry name" value="CYCLIN-LIKE F-BOX"/>
    <property type="match status" value="1"/>
</dbReference>